<accession>A0A9Q1BQ80</accession>
<dbReference type="AlphaFoldDB" id="A0A9Q1BQ80"/>
<dbReference type="Proteomes" id="UP001152320">
    <property type="component" value="Chromosome 13"/>
</dbReference>
<proteinExistence type="predicted"/>
<evidence type="ECO:0000313" key="3">
    <source>
        <dbReference type="EMBL" id="KAJ8030574.1"/>
    </source>
</evidence>
<evidence type="ECO:0000256" key="1">
    <source>
        <dbReference type="SAM" id="MobiDB-lite"/>
    </source>
</evidence>
<gene>
    <name evidence="3" type="ORF">HOLleu_27029</name>
</gene>
<feature type="transmembrane region" description="Helical" evidence="2">
    <location>
        <begin position="36"/>
        <end position="57"/>
    </location>
</feature>
<keyword evidence="4" id="KW-1185">Reference proteome</keyword>
<feature type="compositionally biased region" description="Basic and acidic residues" evidence="1">
    <location>
        <begin position="330"/>
        <end position="365"/>
    </location>
</feature>
<dbReference type="OrthoDB" id="8950740at2759"/>
<evidence type="ECO:0000256" key="2">
    <source>
        <dbReference type="SAM" id="Phobius"/>
    </source>
</evidence>
<keyword evidence="2" id="KW-1133">Transmembrane helix</keyword>
<organism evidence="3 4">
    <name type="scientific">Holothuria leucospilota</name>
    <name type="common">Black long sea cucumber</name>
    <name type="synonym">Mertensiothuria leucospilota</name>
    <dbReference type="NCBI Taxonomy" id="206669"/>
    <lineage>
        <taxon>Eukaryota</taxon>
        <taxon>Metazoa</taxon>
        <taxon>Echinodermata</taxon>
        <taxon>Eleutherozoa</taxon>
        <taxon>Echinozoa</taxon>
        <taxon>Holothuroidea</taxon>
        <taxon>Aspidochirotacea</taxon>
        <taxon>Aspidochirotida</taxon>
        <taxon>Holothuriidae</taxon>
        <taxon>Holothuria</taxon>
    </lineage>
</organism>
<feature type="transmembrane region" description="Helical" evidence="2">
    <location>
        <begin position="6"/>
        <end position="24"/>
    </location>
</feature>
<feature type="region of interest" description="Disordered" evidence="1">
    <location>
        <begin position="305"/>
        <end position="403"/>
    </location>
</feature>
<protein>
    <submittedName>
        <fullName evidence="3">Uncharacterized protein</fullName>
    </submittedName>
</protein>
<keyword evidence="2" id="KW-0472">Membrane</keyword>
<keyword evidence="2" id="KW-0812">Transmembrane</keyword>
<evidence type="ECO:0000313" key="4">
    <source>
        <dbReference type="Proteomes" id="UP001152320"/>
    </source>
</evidence>
<dbReference type="EMBL" id="JAIZAY010000013">
    <property type="protein sequence ID" value="KAJ8030574.1"/>
    <property type="molecule type" value="Genomic_DNA"/>
</dbReference>
<reference evidence="3" key="1">
    <citation type="submission" date="2021-10" db="EMBL/GenBank/DDBJ databases">
        <title>Tropical sea cucumber genome reveals ecological adaptation and Cuvierian tubules defense mechanism.</title>
        <authorList>
            <person name="Chen T."/>
        </authorList>
    </citation>
    <scope>NUCLEOTIDE SEQUENCE</scope>
    <source>
        <strain evidence="3">Nanhai2018</strain>
        <tissue evidence="3">Muscle</tissue>
    </source>
</reference>
<name>A0A9Q1BQ80_HOLLE</name>
<sequence>MGKYLALFGLFTVLWAAYILNVHFPDGIEEGLKYRVVGAGFNVFQVLPLSVIIIYAYDVIALANQHVLSLWRALRISERRSPNIYAAYNHQFYRSIDIQFLRLGINPITGRHHLQTEQNYRNFRLKLRNYSKLNKYFVANIVPNCHCPACAEFKIKNLCFDIPHSPTELANWPHRNRNGFGYGNFLRPINQPCDADIVSDNNMAQPQPQLSGFKVELPPHFLGSGNEDFMQWCRRMEVALDAAPNGVGADLAKLLPSRLGGAAFSFWDSLPPEDNACANGLAELTEQVKNLTKLVQESVSYQNYNRGRSPFRYGPRPNEYNRGRSPSVPNDDKGKPRFWKSDSPGRGHMHGGESRWRSPMRDYRYRSPSPNPRGFRSRDSTPNRCNSSPRRVSFEEKTPSLLM</sequence>
<feature type="compositionally biased region" description="Basic and acidic residues" evidence="1">
    <location>
        <begin position="392"/>
        <end position="403"/>
    </location>
</feature>
<comment type="caution">
    <text evidence="3">The sequence shown here is derived from an EMBL/GenBank/DDBJ whole genome shotgun (WGS) entry which is preliminary data.</text>
</comment>